<gene>
    <name evidence="1" type="ORF">CALCODRAFT_511965</name>
</gene>
<proteinExistence type="predicted"/>
<sequence length="128" mass="14742">MTRKVFISEARSGLTIRVVTIRKKFVSIFITKLQESSSLVAPTFFAHTTSLMNQHIGKQLRVPPCWRCRLSFSFAKEAQVVAIDLQYDDKTGWHPMPTWTLNYLREFFASDFDQTGALLLLQGEVEQQ</sequence>
<organism evidence="1 2">
    <name type="scientific">Calocera cornea HHB12733</name>
    <dbReference type="NCBI Taxonomy" id="1353952"/>
    <lineage>
        <taxon>Eukaryota</taxon>
        <taxon>Fungi</taxon>
        <taxon>Dikarya</taxon>
        <taxon>Basidiomycota</taxon>
        <taxon>Agaricomycotina</taxon>
        <taxon>Dacrymycetes</taxon>
        <taxon>Dacrymycetales</taxon>
        <taxon>Dacrymycetaceae</taxon>
        <taxon>Calocera</taxon>
    </lineage>
</organism>
<name>A0A165DE55_9BASI</name>
<dbReference type="EMBL" id="KV424061">
    <property type="protein sequence ID" value="KZT52618.1"/>
    <property type="molecule type" value="Genomic_DNA"/>
</dbReference>
<protein>
    <submittedName>
        <fullName evidence="1">Uncharacterized protein</fullName>
    </submittedName>
</protein>
<accession>A0A165DE55</accession>
<evidence type="ECO:0000313" key="1">
    <source>
        <dbReference type="EMBL" id="KZT52618.1"/>
    </source>
</evidence>
<evidence type="ECO:0000313" key="2">
    <source>
        <dbReference type="Proteomes" id="UP000076842"/>
    </source>
</evidence>
<dbReference type="AlphaFoldDB" id="A0A165DE55"/>
<dbReference type="Proteomes" id="UP000076842">
    <property type="component" value="Unassembled WGS sequence"/>
</dbReference>
<reference evidence="1 2" key="1">
    <citation type="journal article" date="2016" name="Mol. Biol. Evol.">
        <title>Comparative Genomics of Early-Diverging Mushroom-Forming Fungi Provides Insights into the Origins of Lignocellulose Decay Capabilities.</title>
        <authorList>
            <person name="Nagy L.G."/>
            <person name="Riley R."/>
            <person name="Tritt A."/>
            <person name="Adam C."/>
            <person name="Daum C."/>
            <person name="Floudas D."/>
            <person name="Sun H."/>
            <person name="Yadav J.S."/>
            <person name="Pangilinan J."/>
            <person name="Larsson K.H."/>
            <person name="Matsuura K."/>
            <person name="Barry K."/>
            <person name="Labutti K."/>
            <person name="Kuo R."/>
            <person name="Ohm R.A."/>
            <person name="Bhattacharya S.S."/>
            <person name="Shirouzu T."/>
            <person name="Yoshinaga Y."/>
            <person name="Martin F.M."/>
            <person name="Grigoriev I.V."/>
            <person name="Hibbett D.S."/>
        </authorList>
    </citation>
    <scope>NUCLEOTIDE SEQUENCE [LARGE SCALE GENOMIC DNA]</scope>
    <source>
        <strain evidence="1 2">HHB12733</strain>
    </source>
</reference>
<keyword evidence="2" id="KW-1185">Reference proteome</keyword>
<dbReference type="InParanoid" id="A0A165DE55"/>